<evidence type="ECO:0000313" key="4">
    <source>
        <dbReference type="EMBL" id="CAF3997145.1"/>
    </source>
</evidence>
<accession>A0A814YVS9</accession>
<dbReference type="EMBL" id="CAJNOQ010009809">
    <property type="protein sequence ID" value="CAF1234648.1"/>
    <property type="molecule type" value="Genomic_DNA"/>
</dbReference>
<protein>
    <submittedName>
        <fullName evidence="2">Uncharacterized protein</fullName>
    </submittedName>
</protein>
<reference evidence="2" key="1">
    <citation type="submission" date="2021-02" db="EMBL/GenBank/DDBJ databases">
        <authorList>
            <person name="Nowell W R."/>
        </authorList>
    </citation>
    <scope>NUCLEOTIDE SEQUENCE</scope>
</reference>
<dbReference type="EMBL" id="CAJOBA010009787">
    <property type="protein sequence ID" value="CAF3859386.1"/>
    <property type="molecule type" value="Genomic_DNA"/>
</dbReference>
<dbReference type="EMBL" id="CAJNOK010009770">
    <property type="protein sequence ID" value="CAF1097979.1"/>
    <property type="molecule type" value="Genomic_DNA"/>
</dbReference>
<comment type="caution">
    <text evidence="2">The sequence shown here is derived from an EMBL/GenBank/DDBJ whole genome shotgun (WGS) entry which is preliminary data.</text>
</comment>
<dbReference type="AlphaFoldDB" id="A0A814YVS9"/>
<proteinExistence type="predicted"/>
<keyword evidence="5" id="KW-1185">Reference proteome</keyword>
<evidence type="ECO:0000313" key="5">
    <source>
        <dbReference type="Proteomes" id="UP000663829"/>
    </source>
</evidence>
<evidence type="ECO:0000313" key="3">
    <source>
        <dbReference type="EMBL" id="CAF3859386.1"/>
    </source>
</evidence>
<dbReference type="Proteomes" id="UP000663829">
    <property type="component" value="Unassembled WGS sequence"/>
</dbReference>
<dbReference type="Proteomes" id="UP000677228">
    <property type="component" value="Unassembled WGS sequence"/>
</dbReference>
<dbReference type="Proteomes" id="UP000682733">
    <property type="component" value="Unassembled WGS sequence"/>
</dbReference>
<organism evidence="2 5">
    <name type="scientific">Didymodactylos carnosus</name>
    <dbReference type="NCBI Taxonomy" id="1234261"/>
    <lineage>
        <taxon>Eukaryota</taxon>
        <taxon>Metazoa</taxon>
        <taxon>Spiralia</taxon>
        <taxon>Gnathifera</taxon>
        <taxon>Rotifera</taxon>
        <taxon>Eurotatoria</taxon>
        <taxon>Bdelloidea</taxon>
        <taxon>Philodinida</taxon>
        <taxon>Philodinidae</taxon>
        <taxon>Didymodactylos</taxon>
    </lineage>
</organism>
<evidence type="ECO:0000313" key="2">
    <source>
        <dbReference type="EMBL" id="CAF1234648.1"/>
    </source>
</evidence>
<dbReference type="Proteomes" id="UP000681722">
    <property type="component" value="Unassembled WGS sequence"/>
</dbReference>
<evidence type="ECO:0000313" key="1">
    <source>
        <dbReference type="EMBL" id="CAF1097979.1"/>
    </source>
</evidence>
<dbReference type="EMBL" id="CAJOBC010009813">
    <property type="protein sequence ID" value="CAF3997145.1"/>
    <property type="molecule type" value="Genomic_DNA"/>
</dbReference>
<sequence length="153" mass="17988">MATSSTTTSLNDLILAYQTRDKDSAGWKQQLGYIHRKLKEDIHHPDEHMFYQGICSLCMGDTPGYWVWLDSSLQKLKDDPTSRIDMLPQYPDYAELSTKELLEKLESDENKIYSKQSIYWELQSRYPEKIDLNFDFNQSTLKEIKILLKDVID</sequence>
<name>A0A814YVS9_9BILA</name>
<gene>
    <name evidence="2" type="ORF">GPM918_LOCUS25351</name>
    <name evidence="1" type="ORF">OVA965_LOCUS19148</name>
    <name evidence="4" type="ORF">SRO942_LOCUS25356</name>
    <name evidence="3" type="ORF">TMI583_LOCUS19160</name>
</gene>